<keyword evidence="2" id="KW-1185">Reference proteome</keyword>
<name>A0AAW9ABK1_9BACL</name>
<proteinExistence type="predicted"/>
<dbReference type="PROSITE" id="PS51257">
    <property type="entry name" value="PROKAR_LIPOPROTEIN"/>
    <property type="match status" value="1"/>
</dbReference>
<dbReference type="EMBL" id="JAUBDJ010000004">
    <property type="protein sequence ID" value="MDW0117028.1"/>
    <property type="molecule type" value="Genomic_DNA"/>
</dbReference>
<keyword evidence="1" id="KW-0449">Lipoprotein</keyword>
<dbReference type="Proteomes" id="UP001271648">
    <property type="component" value="Unassembled WGS sequence"/>
</dbReference>
<evidence type="ECO:0000313" key="2">
    <source>
        <dbReference type="Proteomes" id="UP001271648"/>
    </source>
</evidence>
<dbReference type="InterPro" id="IPR019076">
    <property type="entry name" value="Spore_lipoprot_YhcN/YlaJ-like"/>
</dbReference>
<comment type="caution">
    <text evidence="1">The sequence shown here is derived from an EMBL/GenBank/DDBJ whole genome shotgun (WGS) entry which is preliminary data.</text>
</comment>
<dbReference type="Pfam" id="PF09580">
    <property type="entry name" value="Spore_YhcN_YlaJ"/>
    <property type="match status" value="1"/>
</dbReference>
<evidence type="ECO:0000313" key="1">
    <source>
        <dbReference type="EMBL" id="MDW0117028.1"/>
    </source>
</evidence>
<dbReference type="RefSeq" id="WP_317940644.1">
    <property type="nucleotide sequence ID" value="NZ_JAUBDJ010000004.1"/>
</dbReference>
<accession>A0AAW9ABK1</accession>
<dbReference type="AlphaFoldDB" id="A0AAW9ABK1"/>
<organism evidence="1 2">
    <name type="scientific">Sporosarcina thermotolerans</name>
    <dbReference type="NCBI Taxonomy" id="633404"/>
    <lineage>
        <taxon>Bacteria</taxon>
        <taxon>Bacillati</taxon>
        <taxon>Bacillota</taxon>
        <taxon>Bacilli</taxon>
        <taxon>Bacillales</taxon>
        <taxon>Caryophanaceae</taxon>
        <taxon>Sporosarcina</taxon>
    </lineage>
</organism>
<reference evidence="1 2" key="1">
    <citation type="submission" date="2023-06" db="EMBL/GenBank/DDBJ databases">
        <title>Sporosarcina sp. nov., isolated from Korean traditional fermented seafood 'Jeotgal'.</title>
        <authorList>
            <person name="Yang A.I."/>
            <person name="Shin N.-R."/>
        </authorList>
    </citation>
    <scope>NUCLEOTIDE SEQUENCE [LARGE SCALE GENOMIC DNA]</scope>
    <source>
        <strain evidence="1 2">KCTC43456</strain>
    </source>
</reference>
<gene>
    <name evidence="1" type="ORF">QTL97_08785</name>
</gene>
<protein>
    <submittedName>
        <fullName evidence="1">YhcN/YlaJ family sporulation lipoprotein</fullName>
    </submittedName>
</protein>
<sequence>MTIRRLLPIFGIILLLSGCIPNEFTVENHTGEDAKEAEDLIKKDDRIKGAATLFHDDHLIVGIRVKTFDRFNKRKIAKELEKKLTEIYPDLSVLVSADSKVLTEINNLILKDDEKRMKKKIHELISLTEEET</sequence>